<dbReference type="RefSeq" id="XP_003737033.3">
    <property type="nucleotide sequence ID" value="XM_003736985.3"/>
</dbReference>
<evidence type="ECO:0000256" key="10">
    <source>
        <dbReference type="SAM" id="SignalP"/>
    </source>
</evidence>
<keyword evidence="12" id="KW-1185">Reference proteome</keyword>
<comment type="subcellular location">
    <subcellularLocation>
        <location evidence="1">Secreted</location>
    </subcellularLocation>
</comment>
<dbReference type="SMART" id="SM00204">
    <property type="entry name" value="TGFB"/>
    <property type="match status" value="1"/>
</dbReference>
<dbReference type="KEGG" id="goe:100907397"/>
<dbReference type="CDD" id="cd13765">
    <property type="entry name" value="TGF_beta_ADMP"/>
    <property type="match status" value="1"/>
</dbReference>
<evidence type="ECO:0000256" key="1">
    <source>
        <dbReference type="ARBA" id="ARBA00004613"/>
    </source>
</evidence>
<name>A0AAJ6QLX4_9ACAR</name>
<evidence type="ECO:0000256" key="4">
    <source>
        <dbReference type="ARBA" id="ARBA00022729"/>
    </source>
</evidence>
<sequence>MIRRLILVGAAASLAISQKIPTDAEAAKKLLQVFGLKEPKLHGHLLPPQYMLELYNHTATQEGFMKTANPYNANLIRSFVDKVRRRPKHPLKPYHVPTATALRFFFNVTKADPREELLQAQFHIYKLKPKGRKFRGLLEVRAYQVLPGSTPNTEEGNRLLDVRRVSYDSLGWEVFYVKPAVEDWLKDEALNLGMFLTVRTQKGRRLPDQQFRFARKQIGQSGPNNASKQPVLVVFSNDGRPPQTNTTYPPGDSSSASDRTKRSLPSSASGAQYEVFNANHSHDETLSCARYDLYVDFQKIGWSSWIISPEGYQAYHCKGACSFPLGQNQWPTNHATVQSIVNELSLTPGVGKPCCVPNKLYSISLLYYDDNENVILKQYDDMVAASCGCH</sequence>
<dbReference type="AlphaFoldDB" id="A0AAJ6QLX4"/>
<comment type="similarity">
    <text evidence="2 8">Belongs to the TGF-beta family.</text>
</comment>
<dbReference type="FunFam" id="2.10.90.10:FF:000001">
    <property type="entry name" value="Bone morphogenetic protein 4"/>
    <property type="match status" value="1"/>
</dbReference>
<gene>
    <name evidence="13" type="primary">LOC100907397</name>
</gene>
<keyword evidence="6" id="KW-1015">Disulfide bond</keyword>
<dbReference type="Gene3D" id="2.60.120.970">
    <property type="match status" value="1"/>
</dbReference>
<evidence type="ECO:0000256" key="9">
    <source>
        <dbReference type="SAM" id="MobiDB-lite"/>
    </source>
</evidence>
<evidence type="ECO:0000313" key="12">
    <source>
        <dbReference type="Proteomes" id="UP000694867"/>
    </source>
</evidence>
<dbReference type="Pfam" id="PF00019">
    <property type="entry name" value="TGF_beta"/>
    <property type="match status" value="1"/>
</dbReference>
<dbReference type="Proteomes" id="UP000694867">
    <property type="component" value="Unplaced"/>
</dbReference>
<keyword evidence="5 8" id="KW-0339">Growth factor</keyword>
<evidence type="ECO:0000256" key="5">
    <source>
        <dbReference type="ARBA" id="ARBA00023030"/>
    </source>
</evidence>
<dbReference type="InterPro" id="IPR017948">
    <property type="entry name" value="TGFb_CS"/>
</dbReference>
<dbReference type="GeneID" id="100907397"/>
<feature type="chain" id="PRO_5042497682" evidence="10">
    <location>
        <begin position="18"/>
        <end position="390"/>
    </location>
</feature>
<dbReference type="GO" id="GO:0008083">
    <property type="term" value="F:growth factor activity"/>
    <property type="evidence" value="ECO:0007669"/>
    <property type="project" value="UniProtKB-KW"/>
</dbReference>
<dbReference type="GO" id="GO:0005125">
    <property type="term" value="F:cytokine activity"/>
    <property type="evidence" value="ECO:0007669"/>
    <property type="project" value="TreeGrafter"/>
</dbReference>
<dbReference type="PROSITE" id="PS00250">
    <property type="entry name" value="TGF_BETA_1"/>
    <property type="match status" value="1"/>
</dbReference>
<reference evidence="13" key="1">
    <citation type="submission" date="2025-08" db="UniProtKB">
        <authorList>
            <consortium name="RefSeq"/>
        </authorList>
    </citation>
    <scope>IDENTIFICATION</scope>
</reference>
<proteinExistence type="inferred from homology"/>
<organism evidence="12 13">
    <name type="scientific">Galendromus occidentalis</name>
    <name type="common">western predatory mite</name>
    <dbReference type="NCBI Taxonomy" id="34638"/>
    <lineage>
        <taxon>Eukaryota</taxon>
        <taxon>Metazoa</taxon>
        <taxon>Ecdysozoa</taxon>
        <taxon>Arthropoda</taxon>
        <taxon>Chelicerata</taxon>
        <taxon>Arachnida</taxon>
        <taxon>Acari</taxon>
        <taxon>Parasitiformes</taxon>
        <taxon>Mesostigmata</taxon>
        <taxon>Gamasina</taxon>
        <taxon>Phytoseioidea</taxon>
        <taxon>Phytoseiidae</taxon>
        <taxon>Typhlodrominae</taxon>
        <taxon>Galendromus</taxon>
    </lineage>
</organism>
<dbReference type="PROSITE" id="PS51362">
    <property type="entry name" value="TGF_BETA_2"/>
    <property type="match status" value="1"/>
</dbReference>
<feature type="region of interest" description="Disordered" evidence="9">
    <location>
        <begin position="235"/>
        <end position="265"/>
    </location>
</feature>
<keyword evidence="4 10" id="KW-0732">Signal</keyword>
<evidence type="ECO:0000313" key="13">
    <source>
        <dbReference type="RefSeq" id="XP_003737033.3"/>
    </source>
</evidence>
<evidence type="ECO:0000256" key="6">
    <source>
        <dbReference type="ARBA" id="ARBA00023157"/>
    </source>
</evidence>
<evidence type="ECO:0000256" key="3">
    <source>
        <dbReference type="ARBA" id="ARBA00022525"/>
    </source>
</evidence>
<dbReference type="PANTHER" id="PTHR11848:SF308">
    <property type="entry name" value="BMP-LIKE PROTEIN UNC-129"/>
    <property type="match status" value="1"/>
</dbReference>
<feature type="compositionally biased region" description="Polar residues" evidence="9">
    <location>
        <begin position="242"/>
        <end position="265"/>
    </location>
</feature>
<dbReference type="InterPro" id="IPR015615">
    <property type="entry name" value="TGF-beta-rel"/>
</dbReference>
<keyword evidence="7" id="KW-0325">Glycoprotein</keyword>
<dbReference type="InterPro" id="IPR029034">
    <property type="entry name" value="Cystine-knot_cytokine"/>
</dbReference>
<evidence type="ECO:0000256" key="7">
    <source>
        <dbReference type="ARBA" id="ARBA00023180"/>
    </source>
</evidence>
<evidence type="ECO:0000259" key="11">
    <source>
        <dbReference type="PROSITE" id="PS51362"/>
    </source>
</evidence>
<dbReference type="InterPro" id="IPR001839">
    <property type="entry name" value="TGF-b_C"/>
</dbReference>
<feature type="domain" description="TGF-beta family profile" evidence="11">
    <location>
        <begin position="259"/>
        <end position="390"/>
    </location>
</feature>
<feature type="signal peptide" evidence="10">
    <location>
        <begin position="1"/>
        <end position="17"/>
    </location>
</feature>
<evidence type="ECO:0000256" key="8">
    <source>
        <dbReference type="RuleBase" id="RU000354"/>
    </source>
</evidence>
<accession>A0AAJ6QLX4</accession>
<protein>
    <submittedName>
        <fullName evidence="13">Bone morphogenetic protein 2</fullName>
    </submittedName>
</protein>
<dbReference type="InterPro" id="IPR001111">
    <property type="entry name" value="TGF-b_propeptide"/>
</dbReference>
<dbReference type="Pfam" id="PF00688">
    <property type="entry name" value="TGFb_propeptide"/>
    <property type="match status" value="1"/>
</dbReference>
<keyword evidence="3" id="KW-0964">Secreted</keyword>
<dbReference type="PANTHER" id="PTHR11848">
    <property type="entry name" value="TGF-BETA FAMILY"/>
    <property type="match status" value="1"/>
</dbReference>
<dbReference type="SUPFAM" id="SSF57501">
    <property type="entry name" value="Cystine-knot cytokines"/>
    <property type="match status" value="1"/>
</dbReference>
<dbReference type="Gene3D" id="2.10.90.10">
    <property type="entry name" value="Cystine-knot cytokines"/>
    <property type="match status" value="1"/>
</dbReference>
<dbReference type="GO" id="GO:0005615">
    <property type="term" value="C:extracellular space"/>
    <property type="evidence" value="ECO:0007669"/>
    <property type="project" value="TreeGrafter"/>
</dbReference>
<evidence type="ECO:0000256" key="2">
    <source>
        <dbReference type="ARBA" id="ARBA00006656"/>
    </source>
</evidence>